<dbReference type="InterPro" id="IPR050266">
    <property type="entry name" value="AB_hydrolase_sf"/>
</dbReference>
<organism evidence="4 5">
    <name type="scientific">Serinicoccus hydrothermalis</name>
    <dbReference type="NCBI Taxonomy" id="1758689"/>
    <lineage>
        <taxon>Bacteria</taxon>
        <taxon>Bacillati</taxon>
        <taxon>Actinomycetota</taxon>
        <taxon>Actinomycetes</taxon>
        <taxon>Micrococcales</taxon>
        <taxon>Ornithinimicrobiaceae</taxon>
        <taxon>Serinicoccus</taxon>
    </lineage>
</organism>
<protein>
    <submittedName>
        <fullName evidence="4">Hydrolase, alpha/beta fold family functionally coupled to Phosphoribulokinase</fullName>
    </submittedName>
</protein>
<dbReference type="Gene3D" id="3.40.50.1820">
    <property type="entry name" value="alpha/beta hydrolase"/>
    <property type="match status" value="1"/>
</dbReference>
<dbReference type="PATRIC" id="fig|1758689.4.peg.3091"/>
<reference evidence="4 5" key="1">
    <citation type="submission" date="2016-03" db="EMBL/GenBank/DDBJ databases">
        <title>Shallow-sea hydrothermal system.</title>
        <authorList>
            <person name="Tang K."/>
        </authorList>
    </citation>
    <scope>NUCLEOTIDE SEQUENCE [LARGE SCALE GENOMIC DNA]</scope>
    <source>
        <strain evidence="4 5">JLT9</strain>
    </source>
</reference>
<proteinExistence type="predicted"/>
<name>A0A1B1NG23_9MICO</name>
<dbReference type="EMBL" id="CP014989">
    <property type="protein sequence ID" value="ANS80359.1"/>
    <property type="molecule type" value="Genomic_DNA"/>
</dbReference>
<dbReference type="Proteomes" id="UP000092482">
    <property type="component" value="Chromosome"/>
</dbReference>
<sequence>MDSAVSAETSPETTTAASTESLPSSVEAVLGERYRSVAVPVDGGDLHVGVWEPEDSEGAVPTVVLVHGITASHVSFAALAQALPGVRLVAPDLRGRGRSRDLPAPYGMPRHADDVAAVLHHLGVDQAVAVGHSMGAFVSLVLADRHPDLVRSLLLVDGGMPLLPPPGVAPEDMAAAVLGPAADRLRMTFPSREAYHEFWREHPALGPGWDEFTTAYVDYDLVGEEPGLTPATRPEALAEDIRELVDGASVEHALDALTHPATWLVAPRGLLDEVPPLYPDAAREHWTSRLPRLRMVALEDVNHYTVVLAQRGVRQLLPLLEGEIA</sequence>
<accession>A0A1B1NG23</accession>
<dbReference type="PANTHER" id="PTHR43798:SF31">
    <property type="entry name" value="AB HYDROLASE SUPERFAMILY PROTEIN YCLE"/>
    <property type="match status" value="1"/>
</dbReference>
<dbReference type="GO" id="GO:0016301">
    <property type="term" value="F:kinase activity"/>
    <property type="evidence" value="ECO:0007669"/>
    <property type="project" value="UniProtKB-KW"/>
</dbReference>
<dbReference type="GO" id="GO:0016787">
    <property type="term" value="F:hydrolase activity"/>
    <property type="evidence" value="ECO:0007669"/>
    <property type="project" value="UniProtKB-KW"/>
</dbReference>
<evidence type="ECO:0000313" key="4">
    <source>
        <dbReference type="EMBL" id="ANS80359.1"/>
    </source>
</evidence>
<evidence type="ECO:0000259" key="3">
    <source>
        <dbReference type="Pfam" id="PF00561"/>
    </source>
</evidence>
<dbReference type="STRING" id="1758689.SGUI_2963"/>
<gene>
    <name evidence="4" type="ORF">SGUI_2963</name>
</gene>
<dbReference type="AlphaFoldDB" id="A0A1B1NG23"/>
<dbReference type="PANTHER" id="PTHR43798">
    <property type="entry name" value="MONOACYLGLYCEROL LIPASE"/>
    <property type="match status" value="1"/>
</dbReference>
<dbReference type="InterPro" id="IPR029058">
    <property type="entry name" value="AB_hydrolase_fold"/>
</dbReference>
<evidence type="ECO:0000313" key="5">
    <source>
        <dbReference type="Proteomes" id="UP000092482"/>
    </source>
</evidence>
<keyword evidence="4" id="KW-0808">Transferase</keyword>
<keyword evidence="1 4" id="KW-0378">Hydrolase</keyword>
<dbReference type="InterPro" id="IPR000073">
    <property type="entry name" value="AB_hydrolase_1"/>
</dbReference>
<dbReference type="Pfam" id="PF00561">
    <property type="entry name" value="Abhydrolase_1"/>
    <property type="match status" value="1"/>
</dbReference>
<feature type="domain" description="AB hydrolase-1" evidence="3">
    <location>
        <begin position="61"/>
        <end position="170"/>
    </location>
</feature>
<dbReference type="SUPFAM" id="SSF53474">
    <property type="entry name" value="alpha/beta-Hydrolases"/>
    <property type="match status" value="1"/>
</dbReference>
<dbReference type="GO" id="GO:0016020">
    <property type="term" value="C:membrane"/>
    <property type="evidence" value="ECO:0007669"/>
    <property type="project" value="TreeGrafter"/>
</dbReference>
<keyword evidence="5" id="KW-1185">Reference proteome</keyword>
<evidence type="ECO:0000256" key="1">
    <source>
        <dbReference type="ARBA" id="ARBA00022801"/>
    </source>
</evidence>
<dbReference type="PRINTS" id="PR00111">
    <property type="entry name" value="ABHYDROLASE"/>
</dbReference>
<dbReference type="KEGG" id="serj:SGUI_2963"/>
<feature type="region of interest" description="Disordered" evidence="2">
    <location>
        <begin position="1"/>
        <end position="24"/>
    </location>
</feature>
<evidence type="ECO:0000256" key="2">
    <source>
        <dbReference type="SAM" id="MobiDB-lite"/>
    </source>
</evidence>
<keyword evidence="4" id="KW-0418">Kinase</keyword>